<name>A0ABP8FY13_9BACT</name>
<evidence type="ECO:0000313" key="1">
    <source>
        <dbReference type="EMBL" id="GAA4313296.1"/>
    </source>
</evidence>
<reference evidence="2" key="1">
    <citation type="journal article" date="2019" name="Int. J. Syst. Evol. Microbiol.">
        <title>The Global Catalogue of Microorganisms (GCM) 10K type strain sequencing project: providing services to taxonomists for standard genome sequencing and annotation.</title>
        <authorList>
            <consortium name="The Broad Institute Genomics Platform"/>
            <consortium name="The Broad Institute Genome Sequencing Center for Infectious Disease"/>
            <person name="Wu L."/>
            <person name="Ma J."/>
        </authorList>
    </citation>
    <scope>NUCLEOTIDE SEQUENCE [LARGE SCALE GENOMIC DNA]</scope>
    <source>
        <strain evidence="2">JCM 17917</strain>
    </source>
</reference>
<dbReference type="SUPFAM" id="SSF69318">
    <property type="entry name" value="Integrin alpha N-terminal domain"/>
    <property type="match status" value="1"/>
</dbReference>
<keyword evidence="2" id="KW-1185">Reference proteome</keyword>
<dbReference type="InterPro" id="IPR028994">
    <property type="entry name" value="Integrin_alpha_N"/>
</dbReference>
<proteinExistence type="predicted"/>
<organism evidence="1 2">
    <name type="scientific">Nibribacter koreensis</name>
    <dbReference type="NCBI Taxonomy" id="1084519"/>
    <lineage>
        <taxon>Bacteria</taxon>
        <taxon>Pseudomonadati</taxon>
        <taxon>Bacteroidota</taxon>
        <taxon>Cytophagia</taxon>
        <taxon>Cytophagales</taxon>
        <taxon>Hymenobacteraceae</taxon>
        <taxon>Nibribacter</taxon>
    </lineage>
</organism>
<gene>
    <name evidence="1" type="ORF">GCM10023183_32880</name>
</gene>
<evidence type="ECO:0000313" key="2">
    <source>
        <dbReference type="Proteomes" id="UP001501844"/>
    </source>
</evidence>
<comment type="caution">
    <text evidence="1">The sequence shown here is derived from an EMBL/GenBank/DDBJ whole genome shotgun (WGS) entry which is preliminary data.</text>
</comment>
<sequence length="191" mass="22209">MGGNAVHQDDTTRITRIKLFDLKPFEAVFTKAEKIHIVDKAVKSAMQENAFVFLENDWYRWDSKTSRPQSIGSGLACRLNDFYLIDLDNDEDLDIIYSSAVDQYVNWDTNAVYIFQNKNGDYQLHRFTGYLVNTDLSERKSDKVHFKTVVRPCCDNNDFRFYDSVLNTHSWVITTLKGATVHKSKVKEDFE</sequence>
<dbReference type="Proteomes" id="UP001501844">
    <property type="component" value="Unassembled WGS sequence"/>
</dbReference>
<protein>
    <submittedName>
        <fullName evidence="1">Uncharacterized protein</fullName>
    </submittedName>
</protein>
<accession>A0ABP8FY13</accession>
<dbReference type="EMBL" id="BAABGX010000003">
    <property type="protein sequence ID" value="GAA4313296.1"/>
    <property type="molecule type" value="Genomic_DNA"/>
</dbReference>